<organism evidence="1 2">
    <name type="scientific">Cinnamomum micranthum f. kanehirae</name>
    <dbReference type="NCBI Taxonomy" id="337451"/>
    <lineage>
        <taxon>Eukaryota</taxon>
        <taxon>Viridiplantae</taxon>
        <taxon>Streptophyta</taxon>
        <taxon>Embryophyta</taxon>
        <taxon>Tracheophyta</taxon>
        <taxon>Spermatophyta</taxon>
        <taxon>Magnoliopsida</taxon>
        <taxon>Magnoliidae</taxon>
        <taxon>Laurales</taxon>
        <taxon>Lauraceae</taxon>
        <taxon>Cinnamomum</taxon>
    </lineage>
</organism>
<protein>
    <submittedName>
        <fullName evidence="1">Uncharacterized protein</fullName>
    </submittedName>
</protein>
<gene>
    <name evidence="1" type="ORF">CKAN_00446600</name>
</gene>
<dbReference type="Proteomes" id="UP000283530">
    <property type="component" value="Unassembled WGS sequence"/>
</dbReference>
<proteinExistence type="predicted"/>
<keyword evidence="2" id="KW-1185">Reference proteome</keyword>
<reference evidence="1 2" key="1">
    <citation type="journal article" date="2019" name="Nat. Plants">
        <title>Stout camphor tree genome fills gaps in understanding of flowering plant genome evolution.</title>
        <authorList>
            <person name="Chaw S.M."/>
            <person name="Liu Y.C."/>
            <person name="Wu Y.W."/>
            <person name="Wang H.Y."/>
            <person name="Lin C.I."/>
            <person name="Wu C.S."/>
            <person name="Ke H.M."/>
            <person name="Chang L.Y."/>
            <person name="Hsu C.Y."/>
            <person name="Yang H.T."/>
            <person name="Sudianto E."/>
            <person name="Hsu M.H."/>
            <person name="Wu K.P."/>
            <person name="Wang L.N."/>
            <person name="Leebens-Mack J.H."/>
            <person name="Tsai I.J."/>
        </authorList>
    </citation>
    <scope>NUCLEOTIDE SEQUENCE [LARGE SCALE GENOMIC DNA]</scope>
    <source>
        <strain evidence="2">cv. Chaw 1501</strain>
        <tissue evidence="1">Young leaves</tissue>
    </source>
</reference>
<sequence length="95" mass="10786">MRERTPSPTGVDFSFFYEVHALGFYFAAKQCCHVLLLSSQCSSQQSVFLPWKTPFSSSVVWGCLSLRPPRLIDGSFYAPNRQITHDLECVQKVPL</sequence>
<dbReference type="AlphaFoldDB" id="A0A3S3NVM7"/>
<accession>A0A3S3NVM7</accession>
<evidence type="ECO:0000313" key="2">
    <source>
        <dbReference type="Proteomes" id="UP000283530"/>
    </source>
</evidence>
<dbReference type="EMBL" id="QPKB01000002">
    <property type="protein sequence ID" value="RWR76054.1"/>
    <property type="molecule type" value="Genomic_DNA"/>
</dbReference>
<comment type="caution">
    <text evidence="1">The sequence shown here is derived from an EMBL/GenBank/DDBJ whole genome shotgun (WGS) entry which is preliminary data.</text>
</comment>
<name>A0A3S3NVM7_9MAGN</name>
<evidence type="ECO:0000313" key="1">
    <source>
        <dbReference type="EMBL" id="RWR76054.1"/>
    </source>
</evidence>